<dbReference type="InterPro" id="IPR020846">
    <property type="entry name" value="MFS_dom"/>
</dbReference>
<organism evidence="7 8">
    <name type="scientific">Littorina saxatilis</name>
    <dbReference type="NCBI Taxonomy" id="31220"/>
    <lineage>
        <taxon>Eukaryota</taxon>
        <taxon>Metazoa</taxon>
        <taxon>Spiralia</taxon>
        <taxon>Lophotrochozoa</taxon>
        <taxon>Mollusca</taxon>
        <taxon>Gastropoda</taxon>
        <taxon>Caenogastropoda</taxon>
        <taxon>Littorinimorpha</taxon>
        <taxon>Littorinoidea</taxon>
        <taxon>Littorinidae</taxon>
        <taxon>Littorina</taxon>
    </lineage>
</organism>
<evidence type="ECO:0000256" key="4">
    <source>
        <dbReference type="ARBA" id="ARBA00023136"/>
    </source>
</evidence>
<feature type="transmembrane region" description="Helical" evidence="5">
    <location>
        <begin position="515"/>
        <end position="538"/>
    </location>
</feature>
<dbReference type="EMBL" id="JBAMIC010000001">
    <property type="protein sequence ID" value="KAK7116168.1"/>
    <property type="molecule type" value="Genomic_DNA"/>
</dbReference>
<dbReference type="InterPro" id="IPR005829">
    <property type="entry name" value="Sugar_transporter_CS"/>
</dbReference>
<keyword evidence="3 5" id="KW-1133">Transmembrane helix</keyword>
<name>A0AAN9C272_9CAEN</name>
<keyword evidence="2 5" id="KW-0812">Transmembrane</keyword>
<dbReference type="SUPFAM" id="SSF103473">
    <property type="entry name" value="MFS general substrate transporter"/>
    <property type="match status" value="1"/>
</dbReference>
<gene>
    <name evidence="7" type="ORF">V1264_001896</name>
</gene>
<evidence type="ECO:0000256" key="2">
    <source>
        <dbReference type="ARBA" id="ARBA00022692"/>
    </source>
</evidence>
<dbReference type="PROSITE" id="PS50850">
    <property type="entry name" value="MFS"/>
    <property type="match status" value="1"/>
</dbReference>
<feature type="transmembrane region" description="Helical" evidence="5">
    <location>
        <begin position="219"/>
        <end position="241"/>
    </location>
</feature>
<evidence type="ECO:0000259" key="6">
    <source>
        <dbReference type="PROSITE" id="PS50850"/>
    </source>
</evidence>
<evidence type="ECO:0000313" key="8">
    <source>
        <dbReference type="Proteomes" id="UP001374579"/>
    </source>
</evidence>
<dbReference type="Pfam" id="PF07690">
    <property type="entry name" value="MFS_1"/>
    <property type="match status" value="1"/>
</dbReference>
<dbReference type="GO" id="GO:0016020">
    <property type="term" value="C:membrane"/>
    <property type="evidence" value="ECO:0007669"/>
    <property type="project" value="UniProtKB-SubCell"/>
</dbReference>
<dbReference type="InterPro" id="IPR011701">
    <property type="entry name" value="MFS"/>
</dbReference>
<dbReference type="Gene3D" id="1.20.1250.20">
    <property type="entry name" value="MFS general substrate transporter like domains"/>
    <property type="match status" value="1"/>
</dbReference>
<feature type="transmembrane region" description="Helical" evidence="5">
    <location>
        <begin position="460"/>
        <end position="479"/>
    </location>
</feature>
<evidence type="ECO:0000256" key="5">
    <source>
        <dbReference type="SAM" id="Phobius"/>
    </source>
</evidence>
<comment type="caution">
    <text evidence="7">The sequence shown here is derived from an EMBL/GenBank/DDBJ whole genome shotgun (WGS) entry which is preliminary data.</text>
</comment>
<dbReference type="Proteomes" id="UP001374579">
    <property type="component" value="Unassembled WGS sequence"/>
</dbReference>
<feature type="transmembrane region" description="Helical" evidence="5">
    <location>
        <begin position="128"/>
        <end position="148"/>
    </location>
</feature>
<dbReference type="PROSITE" id="PS00216">
    <property type="entry name" value="SUGAR_TRANSPORT_1"/>
    <property type="match status" value="1"/>
</dbReference>
<keyword evidence="8" id="KW-1185">Reference proteome</keyword>
<reference evidence="7 8" key="1">
    <citation type="submission" date="2024-02" db="EMBL/GenBank/DDBJ databases">
        <title>Chromosome-scale genome assembly of the rough periwinkle Littorina saxatilis.</title>
        <authorList>
            <person name="De Jode A."/>
            <person name="Faria R."/>
            <person name="Formenti G."/>
            <person name="Sims Y."/>
            <person name="Smith T.P."/>
            <person name="Tracey A."/>
            <person name="Wood J.M.D."/>
            <person name="Zagrodzka Z.B."/>
            <person name="Johannesson K."/>
            <person name="Butlin R.K."/>
            <person name="Leder E.H."/>
        </authorList>
    </citation>
    <scope>NUCLEOTIDE SEQUENCE [LARGE SCALE GENOMIC DNA]</scope>
    <source>
        <strain evidence="7">Snail1</strain>
        <tissue evidence="7">Muscle</tissue>
    </source>
</reference>
<evidence type="ECO:0000256" key="3">
    <source>
        <dbReference type="ARBA" id="ARBA00022989"/>
    </source>
</evidence>
<proteinExistence type="predicted"/>
<dbReference type="InterPro" id="IPR036259">
    <property type="entry name" value="MFS_trans_sf"/>
</dbReference>
<feature type="transmembrane region" description="Helical" evidence="5">
    <location>
        <begin position="369"/>
        <end position="388"/>
    </location>
</feature>
<evidence type="ECO:0000313" key="7">
    <source>
        <dbReference type="EMBL" id="KAK7116168.1"/>
    </source>
</evidence>
<evidence type="ECO:0000256" key="1">
    <source>
        <dbReference type="ARBA" id="ARBA00004141"/>
    </source>
</evidence>
<feature type="transmembrane region" description="Helical" evidence="5">
    <location>
        <begin position="247"/>
        <end position="266"/>
    </location>
</feature>
<accession>A0AAN9C272</accession>
<feature type="transmembrane region" description="Helical" evidence="5">
    <location>
        <begin position="160"/>
        <end position="179"/>
    </location>
</feature>
<comment type="subcellular location">
    <subcellularLocation>
        <location evidence="1">Membrane</location>
        <topology evidence="1">Multi-pass membrane protein</topology>
    </subcellularLocation>
</comment>
<dbReference type="GO" id="GO:0022857">
    <property type="term" value="F:transmembrane transporter activity"/>
    <property type="evidence" value="ECO:0007669"/>
    <property type="project" value="InterPro"/>
</dbReference>
<protein>
    <recommendedName>
        <fullName evidence="6">Major facilitator superfamily (MFS) profile domain-containing protein</fullName>
    </recommendedName>
</protein>
<sequence>MGRQDNGNIDPTLRALGSLGRYQMMQIAIISLSTIGSAYQLLGNIFIGRHVTSYQCAGPGNDSSQATELSALIFNSSHVTYGQCEITVSNDNFSSDAQQYPCVYGYDYEFRRDLSFRTEFDLVCDRKLLGGLAQTFVIMGQGIGAVIASAFSDRFGRKMVLVLSQLGLLTFGVAVGFAPSFSVLAVLKFMLGALQQGVVTTSVTMSLEMFPAEYRSLKTLIGSTFWGVCSASLALLAYLMQDYNWRHLQFLLSAMSLVAVGQWWYVDESLRWLVANGKKEATLKVLKRAARTNRVDLDHVIKTLEASTTHEEMETLTNGDQHQDKDLPTQVTSIPEVDEELLHTLEEKQTKKLTLLDLFRNRRLLRNAALMWFAWFTCAFTFFALYMMSTSLHGDRFLNYFLTALMELPPSILFYLVVDRVGRKWATRPFFALAGLGLLCSGIFRMYAENTAMRTLSVVSAMLGMVGASGMFGAIFFFTPELFPTNMRTQALGVASLAGRCGGMIAPFMNNLADIAVWAPGALISSLCFLVVVVISFLPETKGRELPNTVEDIELWYQAEEEKGDGNSTVTK</sequence>
<dbReference type="AlphaFoldDB" id="A0AAN9C272"/>
<dbReference type="PANTHER" id="PTHR24064">
    <property type="entry name" value="SOLUTE CARRIER FAMILY 22 MEMBER"/>
    <property type="match status" value="1"/>
</dbReference>
<feature type="domain" description="Major facilitator superfamily (MFS) profile" evidence="6">
    <location>
        <begin position="63"/>
        <end position="543"/>
    </location>
</feature>
<keyword evidence="4 5" id="KW-0472">Membrane</keyword>
<feature type="transmembrane region" description="Helical" evidence="5">
    <location>
        <begin position="430"/>
        <end position="448"/>
    </location>
</feature>